<dbReference type="GO" id="GO:0008380">
    <property type="term" value="P:RNA splicing"/>
    <property type="evidence" value="ECO:0007669"/>
    <property type="project" value="UniProtKB-KW"/>
</dbReference>
<keyword evidence="7" id="KW-0508">mRNA splicing</keyword>
<feature type="signal peptide" evidence="9">
    <location>
        <begin position="1"/>
        <end position="20"/>
    </location>
</feature>
<dbReference type="PANTHER" id="PTHR11805">
    <property type="entry name" value="CYSTEINE-RICH PDZ-BINDING PROTEIN"/>
    <property type="match status" value="1"/>
</dbReference>
<dbReference type="GO" id="GO:0031122">
    <property type="term" value="P:cytoplasmic microtubule organization"/>
    <property type="evidence" value="ECO:0007669"/>
    <property type="project" value="TreeGrafter"/>
</dbReference>
<name>A0A7J8MX86_9ROSI</name>
<evidence type="ECO:0000256" key="7">
    <source>
        <dbReference type="ARBA" id="ARBA00023187"/>
    </source>
</evidence>
<reference evidence="10 11" key="1">
    <citation type="journal article" date="2019" name="Genome Biol. Evol.">
        <title>Insights into the evolution of the New World diploid cottons (Gossypium, subgenus Houzingenia) based on genome sequencing.</title>
        <authorList>
            <person name="Grover C.E."/>
            <person name="Arick M.A. 2nd"/>
            <person name="Thrash A."/>
            <person name="Conover J.L."/>
            <person name="Sanders W.S."/>
            <person name="Peterson D.G."/>
            <person name="Frelichowski J.E."/>
            <person name="Scheffler J.A."/>
            <person name="Scheffler B.E."/>
            <person name="Wendel J.F."/>
        </authorList>
    </citation>
    <scope>NUCLEOTIDE SEQUENCE [LARGE SCALE GENOMIC DNA]</scope>
    <source>
        <strain evidence="10">157</strain>
        <tissue evidence="10">Leaf</tissue>
    </source>
</reference>
<evidence type="ECO:0000313" key="11">
    <source>
        <dbReference type="Proteomes" id="UP000593572"/>
    </source>
</evidence>
<evidence type="ECO:0000256" key="1">
    <source>
        <dbReference type="ARBA" id="ARBA00004496"/>
    </source>
</evidence>
<keyword evidence="6" id="KW-0747">Spliceosome</keyword>
<comment type="caution">
    <text evidence="10">The sequence shown here is derived from an EMBL/GenBank/DDBJ whole genome shotgun (WGS) entry which is preliminary data.</text>
</comment>
<evidence type="ECO:0000256" key="5">
    <source>
        <dbReference type="ARBA" id="ARBA00022664"/>
    </source>
</evidence>
<evidence type="ECO:0000256" key="3">
    <source>
        <dbReference type="ARBA" id="ARBA00018615"/>
    </source>
</evidence>
<dbReference type="Proteomes" id="UP000593572">
    <property type="component" value="Unassembled WGS sequence"/>
</dbReference>
<gene>
    <name evidence="10" type="ORF">Golob_006794</name>
</gene>
<keyword evidence="9" id="KW-0732">Signal</keyword>
<dbReference type="GO" id="GO:0006397">
    <property type="term" value="P:mRNA processing"/>
    <property type="evidence" value="ECO:0007669"/>
    <property type="project" value="UniProtKB-KW"/>
</dbReference>
<feature type="chain" id="PRO_5029665186" description="Cysteine-rich PDZ-binding protein" evidence="9">
    <location>
        <begin position="21"/>
        <end position="72"/>
    </location>
</feature>
<dbReference type="Pfam" id="PF10235">
    <property type="entry name" value="Cript"/>
    <property type="match status" value="1"/>
</dbReference>
<proteinExistence type="inferred from homology"/>
<evidence type="ECO:0000256" key="6">
    <source>
        <dbReference type="ARBA" id="ARBA00022728"/>
    </source>
</evidence>
<sequence>MILGIAFFVCFGLDLKSIVCRWTPYGNTKCTICKQQVHQDAKYCHTCAYSKGVCAMCGKQVLDTKLYKQSNG</sequence>
<dbReference type="GO" id="GO:0008017">
    <property type="term" value="F:microtubule binding"/>
    <property type="evidence" value="ECO:0007669"/>
    <property type="project" value="TreeGrafter"/>
</dbReference>
<comment type="subcellular location">
    <subcellularLocation>
        <location evidence="1">Cytoplasm</location>
    </subcellularLocation>
</comment>
<dbReference type="GO" id="GO:0005737">
    <property type="term" value="C:cytoplasm"/>
    <property type="evidence" value="ECO:0007669"/>
    <property type="project" value="UniProtKB-SubCell"/>
</dbReference>
<keyword evidence="11" id="KW-1185">Reference proteome</keyword>
<comment type="similarity">
    <text evidence="2">Belongs to the CRIPT family.</text>
</comment>
<dbReference type="InterPro" id="IPR019367">
    <property type="entry name" value="PDZ-binding_CRIPT"/>
</dbReference>
<evidence type="ECO:0000256" key="8">
    <source>
        <dbReference type="ARBA" id="ARBA00032518"/>
    </source>
</evidence>
<protein>
    <recommendedName>
        <fullName evidence="3">Cysteine-rich PDZ-binding protein</fullName>
    </recommendedName>
    <alternativeName>
        <fullName evidence="8">Cysteine-rich interactor of PDZ three</fullName>
    </alternativeName>
</protein>
<keyword evidence="4" id="KW-0963">Cytoplasm</keyword>
<evidence type="ECO:0000256" key="4">
    <source>
        <dbReference type="ARBA" id="ARBA00022490"/>
    </source>
</evidence>
<dbReference type="AlphaFoldDB" id="A0A7J8MX86"/>
<dbReference type="EMBL" id="JABEZX010000010">
    <property type="protein sequence ID" value="MBA0569358.1"/>
    <property type="molecule type" value="Genomic_DNA"/>
</dbReference>
<dbReference type="PANTHER" id="PTHR11805:SF1">
    <property type="entry name" value="CYSTEINE-RICH PDZ-BINDING PROTEIN"/>
    <property type="match status" value="1"/>
</dbReference>
<evidence type="ECO:0000256" key="9">
    <source>
        <dbReference type="SAM" id="SignalP"/>
    </source>
</evidence>
<evidence type="ECO:0000313" key="10">
    <source>
        <dbReference type="EMBL" id="MBA0569358.1"/>
    </source>
</evidence>
<organism evidence="10 11">
    <name type="scientific">Gossypium lobatum</name>
    <dbReference type="NCBI Taxonomy" id="34289"/>
    <lineage>
        <taxon>Eukaryota</taxon>
        <taxon>Viridiplantae</taxon>
        <taxon>Streptophyta</taxon>
        <taxon>Embryophyta</taxon>
        <taxon>Tracheophyta</taxon>
        <taxon>Spermatophyta</taxon>
        <taxon>Magnoliopsida</taxon>
        <taxon>eudicotyledons</taxon>
        <taxon>Gunneridae</taxon>
        <taxon>Pentapetalae</taxon>
        <taxon>rosids</taxon>
        <taxon>malvids</taxon>
        <taxon>Malvales</taxon>
        <taxon>Malvaceae</taxon>
        <taxon>Malvoideae</taxon>
        <taxon>Gossypium</taxon>
    </lineage>
</organism>
<keyword evidence="5" id="KW-0507">mRNA processing</keyword>
<accession>A0A7J8MX86</accession>
<dbReference type="GO" id="GO:0005681">
    <property type="term" value="C:spliceosomal complex"/>
    <property type="evidence" value="ECO:0007669"/>
    <property type="project" value="UniProtKB-KW"/>
</dbReference>
<evidence type="ECO:0000256" key="2">
    <source>
        <dbReference type="ARBA" id="ARBA00009021"/>
    </source>
</evidence>